<protein>
    <recommendedName>
        <fullName evidence="10">HTH CENPB-type domain-containing protein</fullName>
    </recommendedName>
</protein>
<evidence type="ECO:0000256" key="4">
    <source>
        <dbReference type="SAM" id="MobiDB-lite"/>
    </source>
</evidence>
<dbReference type="GO" id="GO:0005634">
    <property type="term" value="C:nucleus"/>
    <property type="evidence" value="ECO:0007669"/>
    <property type="project" value="UniProtKB-SubCell"/>
</dbReference>
<comment type="subcellular location">
    <subcellularLocation>
        <location evidence="1">Nucleus</location>
    </subcellularLocation>
</comment>
<accession>A0A6G0T9N5</accession>
<dbReference type="AlphaFoldDB" id="A0A6G0T9N5"/>
<evidence type="ECO:0000313" key="9">
    <source>
        <dbReference type="Proteomes" id="UP000475862"/>
    </source>
</evidence>
<evidence type="ECO:0000259" key="5">
    <source>
        <dbReference type="Pfam" id="PF03184"/>
    </source>
</evidence>
<dbReference type="Proteomes" id="UP000475862">
    <property type="component" value="Unassembled WGS sequence"/>
</dbReference>
<dbReference type="InterPro" id="IPR006600">
    <property type="entry name" value="HTH_CenpB_DNA-bd_dom"/>
</dbReference>
<dbReference type="PANTHER" id="PTHR19303">
    <property type="entry name" value="TRANSPOSON"/>
    <property type="match status" value="1"/>
</dbReference>
<evidence type="ECO:0000259" key="7">
    <source>
        <dbReference type="Pfam" id="PF04218"/>
    </source>
</evidence>
<dbReference type="InterPro" id="IPR009057">
    <property type="entry name" value="Homeodomain-like_sf"/>
</dbReference>
<keyword evidence="9" id="KW-1185">Reference proteome</keyword>
<evidence type="ECO:0000256" key="1">
    <source>
        <dbReference type="ARBA" id="ARBA00004123"/>
    </source>
</evidence>
<dbReference type="Pfam" id="PF03184">
    <property type="entry name" value="DDE_1"/>
    <property type="match status" value="1"/>
</dbReference>
<organism evidence="8 9">
    <name type="scientific">Aphis glycines</name>
    <name type="common">Soybean aphid</name>
    <dbReference type="NCBI Taxonomy" id="307491"/>
    <lineage>
        <taxon>Eukaryota</taxon>
        <taxon>Metazoa</taxon>
        <taxon>Ecdysozoa</taxon>
        <taxon>Arthropoda</taxon>
        <taxon>Hexapoda</taxon>
        <taxon>Insecta</taxon>
        <taxon>Pterygota</taxon>
        <taxon>Neoptera</taxon>
        <taxon>Paraneoptera</taxon>
        <taxon>Hemiptera</taxon>
        <taxon>Sternorrhyncha</taxon>
        <taxon>Aphidomorpha</taxon>
        <taxon>Aphidoidea</taxon>
        <taxon>Aphididae</taxon>
        <taxon>Aphidini</taxon>
        <taxon>Aphis</taxon>
        <taxon>Aphis</taxon>
    </lineage>
</organism>
<keyword evidence="2" id="KW-0238">DNA-binding</keyword>
<evidence type="ECO:0008006" key="10">
    <source>
        <dbReference type="Google" id="ProtNLM"/>
    </source>
</evidence>
<feature type="domain" description="HTH psq-type" evidence="7">
    <location>
        <begin position="2"/>
        <end position="50"/>
    </location>
</feature>
<feature type="domain" description="HTH CENPB-type" evidence="6">
    <location>
        <begin position="70"/>
        <end position="106"/>
    </location>
</feature>
<dbReference type="InterPro" id="IPR004875">
    <property type="entry name" value="DDE_SF_endonuclease_dom"/>
</dbReference>
<evidence type="ECO:0000313" key="8">
    <source>
        <dbReference type="EMBL" id="KAE9528589.1"/>
    </source>
</evidence>
<dbReference type="GO" id="GO:0003677">
    <property type="term" value="F:DNA binding"/>
    <property type="evidence" value="ECO:0007669"/>
    <property type="project" value="UniProtKB-KW"/>
</dbReference>
<dbReference type="InterPro" id="IPR050863">
    <property type="entry name" value="CenT-Element_Derived"/>
</dbReference>
<dbReference type="Pfam" id="PF03221">
    <property type="entry name" value="HTH_Tnp_Tc5"/>
    <property type="match status" value="1"/>
</dbReference>
<proteinExistence type="predicted"/>
<evidence type="ECO:0000256" key="2">
    <source>
        <dbReference type="ARBA" id="ARBA00023125"/>
    </source>
</evidence>
<dbReference type="Gene3D" id="1.10.10.60">
    <property type="entry name" value="Homeodomain-like"/>
    <property type="match status" value="2"/>
</dbReference>
<dbReference type="PANTHER" id="PTHR19303:SF73">
    <property type="entry name" value="PROTEIN PDC2"/>
    <property type="match status" value="1"/>
</dbReference>
<feature type="compositionally biased region" description="Acidic residues" evidence="4">
    <location>
        <begin position="397"/>
        <end position="410"/>
    </location>
</feature>
<evidence type="ECO:0000259" key="6">
    <source>
        <dbReference type="Pfam" id="PF03221"/>
    </source>
</evidence>
<dbReference type="OrthoDB" id="6594579at2759"/>
<gene>
    <name evidence="8" type="ORF">AGLY_012164</name>
</gene>
<dbReference type="Pfam" id="PF04218">
    <property type="entry name" value="CENP-B_N"/>
    <property type="match status" value="1"/>
</dbReference>
<dbReference type="EMBL" id="VYZN01000048">
    <property type="protein sequence ID" value="KAE9528589.1"/>
    <property type="molecule type" value="Genomic_DNA"/>
</dbReference>
<feature type="domain" description="DDE-1" evidence="5">
    <location>
        <begin position="179"/>
        <end position="348"/>
    </location>
</feature>
<comment type="caution">
    <text evidence="8">The sequence shown here is derived from an EMBL/GenBank/DDBJ whole genome shotgun (WGS) entry which is preliminary data.</text>
</comment>
<reference evidence="8 9" key="1">
    <citation type="submission" date="2019-08" db="EMBL/GenBank/DDBJ databases">
        <title>The genome of the soybean aphid Biotype 1, its phylome, world population structure and adaptation to the North American continent.</title>
        <authorList>
            <person name="Giordano R."/>
            <person name="Donthu R.K."/>
            <person name="Hernandez A.G."/>
            <person name="Wright C.L."/>
            <person name="Zimin A.V."/>
        </authorList>
    </citation>
    <scope>NUCLEOTIDE SEQUENCE [LARGE SCALE GENOMIC DNA]</scope>
    <source>
        <tissue evidence="8">Whole aphids</tissue>
    </source>
</reference>
<evidence type="ECO:0000256" key="3">
    <source>
        <dbReference type="ARBA" id="ARBA00023242"/>
    </source>
</evidence>
<name>A0A6G0T9N5_APHGL</name>
<keyword evidence="3" id="KW-0539">Nucleus</keyword>
<dbReference type="InterPro" id="IPR007889">
    <property type="entry name" value="HTH_Psq"/>
</dbReference>
<sequence length="447" mass="50928">MPRTALTLSDKVKLIELKETQKLSTKELITRFKCGKTQVYDAIKNKDKIMDEWVNSKNSGKSKRVKTPSFEQIDQKLYEWFVSVRSKNLPISGPIIQTEAMKLAEKNECQRFQGFERGEANDVNQETVVEWKQKISRLIAGYESKDVYNADETGLFFRGIPTKSLVQKSESCSGGKKAKDRLTVLMCGSMAGEIRKPLVIGKSKKPRCFKNMDISSLLVIWKFNKKAWMTTEIMEQWLRYFNADMRSQNRNVLIFLDNAACHPKIELSNTKILMLPPNTTSITQPMDQGVIYTFKSYYRKLLLQSLLCKMDNCSSAHQLAKSISVLDAVNWIALACDNVKAECVQNCFHKAGFLSNEGTNTNGIDLPENALNDINEECVIANVDVEDFITFDKEEEKEVENDDNDDSETNDEPKIKDFKTAISYLEELQRFSATISNTNLLELTTKA</sequence>
<dbReference type="SUPFAM" id="SSF46689">
    <property type="entry name" value="Homeodomain-like"/>
    <property type="match status" value="2"/>
</dbReference>
<feature type="region of interest" description="Disordered" evidence="4">
    <location>
        <begin position="394"/>
        <end position="415"/>
    </location>
</feature>